<sequence>MEPTSSVAQSSFQLATHQPTFDTGAPVPQPGPQSPVVLSGAAEPTAGPPPEQITQSGAPDTAGRQPRDIVHRALTFRQSQGYFGKESQDGLQGAVITIGIHTCFFIASRNPTLLSKKDKARSALKVEILSDLSDDDFEPNGGVEDYSDVDVDVTSAAAKMAKEEREREKERNSPGWKPGFLKKHEHGAQRSVSLKGKEQERELEDGLSRLTPPTLNSLPVTPPPIRAYDRITRARPKSMASSSPATPSANSGTPSMFQTLQIDSSATISADTSSLTLAINDDF</sequence>
<name>A0A0C3MCP3_9AGAM</name>
<reference evidence="3" key="2">
    <citation type="submission" date="2015-01" db="EMBL/GenBank/DDBJ databases">
        <title>Evolutionary Origins and Diversification of the Mycorrhizal Mutualists.</title>
        <authorList>
            <consortium name="DOE Joint Genome Institute"/>
            <consortium name="Mycorrhizal Genomics Consortium"/>
            <person name="Kohler A."/>
            <person name="Kuo A."/>
            <person name="Nagy L.G."/>
            <person name="Floudas D."/>
            <person name="Copeland A."/>
            <person name="Barry K.W."/>
            <person name="Cichocki N."/>
            <person name="Veneault-Fourrey C."/>
            <person name="LaButti K."/>
            <person name="Lindquist E.A."/>
            <person name="Lipzen A."/>
            <person name="Lundell T."/>
            <person name="Morin E."/>
            <person name="Murat C."/>
            <person name="Riley R."/>
            <person name="Ohm R."/>
            <person name="Sun H."/>
            <person name="Tunlid A."/>
            <person name="Henrissat B."/>
            <person name="Grigoriev I.V."/>
            <person name="Hibbett D.S."/>
            <person name="Martin F."/>
        </authorList>
    </citation>
    <scope>NUCLEOTIDE SEQUENCE [LARGE SCALE GENOMIC DNA]</scope>
    <source>
        <strain evidence="3">MUT 4182</strain>
    </source>
</reference>
<dbReference type="EMBL" id="KN822962">
    <property type="protein sequence ID" value="KIO31537.1"/>
    <property type="molecule type" value="Genomic_DNA"/>
</dbReference>
<evidence type="ECO:0000256" key="1">
    <source>
        <dbReference type="SAM" id="MobiDB-lite"/>
    </source>
</evidence>
<organism evidence="2 3">
    <name type="scientific">Tulasnella calospora MUT 4182</name>
    <dbReference type="NCBI Taxonomy" id="1051891"/>
    <lineage>
        <taxon>Eukaryota</taxon>
        <taxon>Fungi</taxon>
        <taxon>Dikarya</taxon>
        <taxon>Basidiomycota</taxon>
        <taxon>Agaricomycotina</taxon>
        <taxon>Agaricomycetes</taxon>
        <taxon>Cantharellales</taxon>
        <taxon>Tulasnellaceae</taxon>
        <taxon>Tulasnella</taxon>
    </lineage>
</organism>
<feature type="region of interest" description="Disordered" evidence="1">
    <location>
        <begin position="1"/>
        <end position="64"/>
    </location>
</feature>
<feature type="region of interest" description="Disordered" evidence="1">
    <location>
        <begin position="161"/>
        <end position="258"/>
    </location>
</feature>
<feature type="compositionally biased region" description="Basic and acidic residues" evidence="1">
    <location>
        <begin position="195"/>
        <end position="207"/>
    </location>
</feature>
<feature type="compositionally biased region" description="Basic and acidic residues" evidence="1">
    <location>
        <begin position="161"/>
        <end position="172"/>
    </location>
</feature>
<dbReference type="AlphaFoldDB" id="A0A0C3MCP3"/>
<feature type="compositionally biased region" description="Polar residues" evidence="1">
    <location>
        <begin position="1"/>
        <end position="21"/>
    </location>
</feature>
<gene>
    <name evidence="2" type="ORF">M407DRAFT_19476</name>
</gene>
<evidence type="ECO:0000313" key="2">
    <source>
        <dbReference type="EMBL" id="KIO31537.1"/>
    </source>
</evidence>
<accession>A0A0C3MCP3</accession>
<feature type="compositionally biased region" description="Low complexity" evidence="1">
    <location>
        <begin position="238"/>
        <end position="255"/>
    </location>
</feature>
<protein>
    <submittedName>
        <fullName evidence="2">Uncharacterized protein</fullName>
    </submittedName>
</protein>
<reference evidence="2 3" key="1">
    <citation type="submission" date="2014-04" db="EMBL/GenBank/DDBJ databases">
        <authorList>
            <consortium name="DOE Joint Genome Institute"/>
            <person name="Kuo A."/>
            <person name="Girlanda M."/>
            <person name="Perotto S."/>
            <person name="Kohler A."/>
            <person name="Nagy L.G."/>
            <person name="Floudas D."/>
            <person name="Copeland A."/>
            <person name="Barry K.W."/>
            <person name="Cichocki N."/>
            <person name="Veneault-Fourrey C."/>
            <person name="LaButti K."/>
            <person name="Lindquist E.A."/>
            <person name="Lipzen A."/>
            <person name="Lundell T."/>
            <person name="Morin E."/>
            <person name="Murat C."/>
            <person name="Sun H."/>
            <person name="Tunlid A."/>
            <person name="Henrissat B."/>
            <person name="Grigoriev I.V."/>
            <person name="Hibbett D.S."/>
            <person name="Martin F."/>
            <person name="Nordberg H.P."/>
            <person name="Cantor M.N."/>
            <person name="Hua S.X."/>
        </authorList>
    </citation>
    <scope>NUCLEOTIDE SEQUENCE [LARGE SCALE GENOMIC DNA]</scope>
    <source>
        <strain evidence="2 3">MUT 4182</strain>
    </source>
</reference>
<proteinExistence type="predicted"/>
<feature type="compositionally biased region" description="Low complexity" evidence="1">
    <location>
        <begin position="34"/>
        <end position="45"/>
    </location>
</feature>
<evidence type="ECO:0000313" key="3">
    <source>
        <dbReference type="Proteomes" id="UP000054248"/>
    </source>
</evidence>
<dbReference type="OrthoDB" id="10456253at2759"/>
<dbReference type="Proteomes" id="UP000054248">
    <property type="component" value="Unassembled WGS sequence"/>
</dbReference>
<dbReference type="HOGENOM" id="CLU_984162_0_0_1"/>
<keyword evidence="3" id="KW-1185">Reference proteome</keyword>